<dbReference type="OrthoDB" id="5298707at2"/>
<name>A0A369AR05_9BURK</name>
<organism evidence="4 5">
    <name type="scientific">Extensimonas vulgaris</name>
    <dbReference type="NCBI Taxonomy" id="1031594"/>
    <lineage>
        <taxon>Bacteria</taxon>
        <taxon>Pseudomonadati</taxon>
        <taxon>Pseudomonadota</taxon>
        <taxon>Betaproteobacteria</taxon>
        <taxon>Burkholderiales</taxon>
        <taxon>Comamonadaceae</taxon>
        <taxon>Extensimonas</taxon>
    </lineage>
</organism>
<feature type="compositionally biased region" description="Pro residues" evidence="1">
    <location>
        <begin position="435"/>
        <end position="447"/>
    </location>
</feature>
<sequence>MHRWKLSALAAAAALSFGIYSSSAWALAFGRLTVQSALGEPLRAEIELPQITPEEADTLHVGPAAPEVFRAQGVEFSPLLNDMRITLRKRADGSVYLQVTSNRPINEPFLDLVIDASWNAGHLIRNYTILLDPPALRRPAPEIGAAAQVAPSSSDAGRTTAGVTSAPATPAAAGRSTTERAATRPRAAQAAPSPGSVTRITVRPGDTAARIAAAHRPASVSLDQMLVALLRSNPDAFIQGNVNRLRSGAVLQLPDEATAQSTPPNEARQLIAAQSRDFNNFRRKLASAATKTEIAPAQRFASGSVQTAVEDKKAAAASPDKLLLSKPSAPGQPSAEDQLAQEKQKHETAARVAELSQNIAELNKLSAASAGASAPASAAAPSSEPTPAGAKASSPQGLASGAVTASAGLAPAEQASVASAASVAEAASAPASRPKQPPVPAPQPEPQPGFVASLFEEPLLPAVGGLLALLLGYGAYRIARKRSSQKDFADSTIMESRLQRDSFFGSSGGQRVDTTQSDLSTGASSMAYSPSQLDAGGDIDPVAEADVYLAYGRDMQAEEILKEALRHHPERVSIHVKLAEIYAKRQDRKALEAVATEVFKLTHGEGPEWGRVVDLGRALEPANPLYQPGGRPKTAEQESSAPGGFPNTLPGAAAVSSGALPELDLNLEEADVAGIAAPAPAPAPLTADSAQPQVPTSRAAPEMPENSSGSGAEAQEAAVSSTVSPTDSAPPPPSFAMPPAQEPGLAPQTLAQAPAQEKAPTEEPVLAELDFSGADLHLPAQAPAPLEEEAPSAELPSLEFDLGDLSLELDSNTDSATTPAPLMAANGAPESTAQDPLATKLALAQEFHSIGDTEGARQLVEEVLAEASGPLKERAQRLLNEIG</sequence>
<evidence type="ECO:0000259" key="3">
    <source>
        <dbReference type="Pfam" id="PF25800"/>
    </source>
</evidence>
<dbReference type="Pfam" id="PF25800">
    <property type="entry name" value="FimV_N"/>
    <property type="match status" value="1"/>
</dbReference>
<feature type="compositionally biased region" description="Polar residues" evidence="1">
    <location>
        <begin position="512"/>
        <end position="532"/>
    </location>
</feature>
<feature type="compositionally biased region" description="Polar residues" evidence="1">
    <location>
        <begin position="150"/>
        <end position="167"/>
    </location>
</feature>
<feature type="compositionally biased region" description="Low complexity" evidence="1">
    <location>
        <begin position="375"/>
        <end position="390"/>
    </location>
</feature>
<evidence type="ECO:0000313" key="5">
    <source>
        <dbReference type="Proteomes" id="UP000252174"/>
    </source>
</evidence>
<dbReference type="Gene3D" id="1.20.58.2200">
    <property type="match status" value="1"/>
</dbReference>
<dbReference type="RefSeq" id="WP_114481807.1">
    <property type="nucleotide sequence ID" value="NZ_QPJU01000001.1"/>
</dbReference>
<feature type="chain" id="PRO_5016984295" evidence="2">
    <location>
        <begin position="27"/>
        <end position="883"/>
    </location>
</feature>
<dbReference type="InterPro" id="IPR020011">
    <property type="entry name" value="FimV_C"/>
</dbReference>
<feature type="compositionally biased region" description="Low complexity" evidence="1">
    <location>
        <begin position="707"/>
        <end position="721"/>
    </location>
</feature>
<feature type="region of interest" description="Disordered" evidence="1">
    <location>
        <begin position="780"/>
        <end position="835"/>
    </location>
</feature>
<feature type="domain" description="FimV N-terminal" evidence="3">
    <location>
        <begin position="27"/>
        <end position="134"/>
    </location>
</feature>
<feature type="region of interest" description="Disordered" evidence="1">
    <location>
        <begin position="504"/>
        <end position="532"/>
    </location>
</feature>
<gene>
    <name evidence="4" type="ORF">DFR45_101158</name>
</gene>
<evidence type="ECO:0000256" key="1">
    <source>
        <dbReference type="SAM" id="MobiDB-lite"/>
    </source>
</evidence>
<dbReference type="AlphaFoldDB" id="A0A369AR05"/>
<dbReference type="InterPro" id="IPR038440">
    <property type="entry name" value="FimV_C_sf"/>
</dbReference>
<dbReference type="Gene3D" id="3.10.350.10">
    <property type="entry name" value="LysM domain"/>
    <property type="match status" value="1"/>
</dbReference>
<feature type="region of interest" description="Disordered" evidence="1">
    <location>
        <begin position="428"/>
        <end position="449"/>
    </location>
</feature>
<feature type="region of interest" description="Disordered" evidence="1">
    <location>
        <begin position="623"/>
        <end position="653"/>
    </location>
</feature>
<dbReference type="InterPro" id="IPR011990">
    <property type="entry name" value="TPR-like_helical_dom_sf"/>
</dbReference>
<feature type="compositionally biased region" description="Low complexity" evidence="1">
    <location>
        <begin position="737"/>
        <end position="756"/>
    </location>
</feature>
<feature type="compositionally biased region" description="Low complexity" evidence="1">
    <location>
        <begin position="184"/>
        <end position="196"/>
    </location>
</feature>
<protein>
    <submittedName>
        <fullName evidence="4">Pilus assembly protein FimV</fullName>
    </submittedName>
</protein>
<feature type="region of interest" description="Disordered" evidence="1">
    <location>
        <begin position="146"/>
        <end position="201"/>
    </location>
</feature>
<feature type="region of interest" description="Disordered" evidence="1">
    <location>
        <begin position="678"/>
        <end position="763"/>
    </location>
</feature>
<evidence type="ECO:0000313" key="4">
    <source>
        <dbReference type="EMBL" id="RCX11631.1"/>
    </source>
</evidence>
<dbReference type="Proteomes" id="UP000252174">
    <property type="component" value="Unassembled WGS sequence"/>
</dbReference>
<reference evidence="4 5" key="1">
    <citation type="submission" date="2018-07" db="EMBL/GenBank/DDBJ databases">
        <title>Genomic Encyclopedia of Type Strains, Phase IV (KMG-IV): sequencing the most valuable type-strain genomes for metagenomic binning, comparative biology and taxonomic classification.</title>
        <authorList>
            <person name="Goeker M."/>
        </authorList>
    </citation>
    <scope>NUCLEOTIDE SEQUENCE [LARGE SCALE GENOMIC DNA]</scope>
    <source>
        <strain evidence="4 5">DSM 100911</strain>
    </source>
</reference>
<keyword evidence="2" id="KW-0732">Signal</keyword>
<proteinExistence type="predicted"/>
<accession>A0A369AR05</accession>
<dbReference type="InterPro" id="IPR020012">
    <property type="entry name" value="LysM_FimV"/>
</dbReference>
<comment type="caution">
    <text evidence="4">The sequence shown here is derived from an EMBL/GenBank/DDBJ whole genome shotgun (WGS) entry which is preliminary data.</text>
</comment>
<feature type="compositionally biased region" description="Basic and acidic residues" evidence="1">
    <location>
        <begin position="340"/>
        <end position="349"/>
    </location>
</feature>
<keyword evidence="5" id="KW-1185">Reference proteome</keyword>
<dbReference type="NCBIfam" id="TIGR03505">
    <property type="entry name" value="FimV_core"/>
    <property type="match status" value="1"/>
</dbReference>
<evidence type="ECO:0000256" key="2">
    <source>
        <dbReference type="SAM" id="SignalP"/>
    </source>
</evidence>
<dbReference type="EMBL" id="QPJU01000001">
    <property type="protein sequence ID" value="RCX11631.1"/>
    <property type="molecule type" value="Genomic_DNA"/>
</dbReference>
<feature type="signal peptide" evidence="2">
    <location>
        <begin position="1"/>
        <end position="26"/>
    </location>
</feature>
<feature type="region of interest" description="Disordered" evidence="1">
    <location>
        <begin position="312"/>
        <end position="351"/>
    </location>
</feature>
<dbReference type="InterPro" id="IPR057840">
    <property type="entry name" value="FimV_N"/>
</dbReference>
<feature type="compositionally biased region" description="Polar residues" evidence="1">
    <location>
        <begin position="809"/>
        <end position="818"/>
    </location>
</feature>
<dbReference type="InterPro" id="IPR036779">
    <property type="entry name" value="LysM_dom_sf"/>
</dbReference>
<dbReference type="SUPFAM" id="SSF48452">
    <property type="entry name" value="TPR-like"/>
    <property type="match status" value="1"/>
</dbReference>
<dbReference type="NCBIfam" id="TIGR03504">
    <property type="entry name" value="FimV_Cterm"/>
    <property type="match status" value="1"/>
</dbReference>
<feature type="region of interest" description="Disordered" evidence="1">
    <location>
        <begin position="375"/>
        <end position="398"/>
    </location>
</feature>